<feature type="transmembrane region" description="Helical" evidence="5">
    <location>
        <begin position="125"/>
        <end position="148"/>
    </location>
</feature>
<organism evidence="8 9">
    <name type="scientific">Neolecta irregularis (strain DAH-3)</name>
    <dbReference type="NCBI Taxonomy" id="1198029"/>
    <lineage>
        <taxon>Eukaryota</taxon>
        <taxon>Fungi</taxon>
        <taxon>Dikarya</taxon>
        <taxon>Ascomycota</taxon>
        <taxon>Taphrinomycotina</taxon>
        <taxon>Neolectales</taxon>
        <taxon>Neolectaceae</taxon>
        <taxon>Neolecta</taxon>
    </lineage>
</organism>
<feature type="chain" id="PRO_5013387206" evidence="6">
    <location>
        <begin position="27"/>
        <end position="336"/>
    </location>
</feature>
<dbReference type="OMA" id="SYPLAVW"/>
<comment type="caution">
    <text evidence="8">The sequence shown here is derived from an EMBL/GenBank/DDBJ whole genome shotgun (WGS) entry which is preliminary data.</text>
</comment>
<accession>A0A1U7LQQ8</accession>
<comment type="subcellular location">
    <subcellularLocation>
        <location evidence="1">Membrane</location>
        <topology evidence="1">Multi-pass membrane protein</topology>
    </subcellularLocation>
</comment>
<evidence type="ECO:0000259" key="7">
    <source>
        <dbReference type="Pfam" id="PF03151"/>
    </source>
</evidence>
<evidence type="ECO:0000256" key="3">
    <source>
        <dbReference type="ARBA" id="ARBA00022989"/>
    </source>
</evidence>
<dbReference type="STRING" id="1198029.A0A1U7LQQ8"/>
<dbReference type="Pfam" id="PF03151">
    <property type="entry name" value="TPT"/>
    <property type="match status" value="1"/>
</dbReference>
<gene>
    <name evidence="8" type="ORF">NEOLI_002848</name>
</gene>
<keyword evidence="9" id="KW-1185">Reference proteome</keyword>
<evidence type="ECO:0000256" key="1">
    <source>
        <dbReference type="ARBA" id="ARBA00004141"/>
    </source>
</evidence>
<dbReference type="Proteomes" id="UP000186594">
    <property type="component" value="Unassembled WGS sequence"/>
</dbReference>
<feature type="transmembrane region" description="Helical" evidence="5">
    <location>
        <begin position="290"/>
        <end position="306"/>
    </location>
</feature>
<dbReference type="EMBL" id="LXFE01000595">
    <property type="protein sequence ID" value="OLL24851.1"/>
    <property type="molecule type" value="Genomic_DNA"/>
</dbReference>
<feature type="transmembrane region" description="Helical" evidence="5">
    <location>
        <begin position="193"/>
        <end position="213"/>
    </location>
</feature>
<evidence type="ECO:0000256" key="4">
    <source>
        <dbReference type="ARBA" id="ARBA00023136"/>
    </source>
</evidence>
<name>A0A1U7LQQ8_NEOID</name>
<dbReference type="PANTHER" id="PTHR11132">
    <property type="entry name" value="SOLUTE CARRIER FAMILY 35"/>
    <property type="match status" value="1"/>
</dbReference>
<dbReference type="GO" id="GO:0005794">
    <property type="term" value="C:Golgi apparatus"/>
    <property type="evidence" value="ECO:0007669"/>
    <property type="project" value="EnsemblFungi"/>
</dbReference>
<dbReference type="InterPro" id="IPR050186">
    <property type="entry name" value="TPT_transporter"/>
</dbReference>
<reference evidence="8 9" key="1">
    <citation type="submission" date="2016-04" db="EMBL/GenBank/DDBJ databases">
        <title>Evolutionary innovation and constraint leading to complex multicellularity in the Ascomycota.</title>
        <authorList>
            <person name="Cisse O."/>
            <person name="Nguyen A."/>
            <person name="Hewitt D.A."/>
            <person name="Jedd G."/>
            <person name="Stajich J.E."/>
        </authorList>
    </citation>
    <scope>NUCLEOTIDE SEQUENCE [LARGE SCALE GENOMIC DNA]</scope>
    <source>
        <strain evidence="8 9">DAH-3</strain>
    </source>
</reference>
<keyword evidence="6" id="KW-0732">Signal</keyword>
<dbReference type="GO" id="GO:0089721">
    <property type="term" value="F:phosphoenolpyruvate transmembrane transporter activity"/>
    <property type="evidence" value="ECO:0007669"/>
    <property type="project" value="EnsemblFungi"/>
</dbReference>
<feature type="signal peptide" evidence="6">
    <location>
        <begin position="1"/>
        <end position="26"/>
    </location>
</feature>
<feature type="transmembrane region" description="Helical" evidence="5">
    <location>
        <begin position="233"/>
        <end position="256"/>
    </location>
</feature>
<evidence type="ECO:0000256" key="6">
    <source>
        <dbReference type="SAM" id="SignalP"/>
    </source>
</evidence>
<evidence type="ECO:0000313" key="8">
    <source>
        <dbReference type="EMBL" id="OLL24851.1"/>
    </source>
</evidence>
<keyword evidence="2 5" id="KW-0812">Transmembrane</keyword>
<proteinExistence type="predicted"/>
<feature type="transmembrane region" description="Helical" evidence="5">
    <location>
        <begin position="40"/>
        <end position="61"/>
    </location>
</feature>
<sequence length="336" mass="35839">MPAVFNGHSLLFIALCLLWFAASSMTGVSSKAVLTAMPAPVSLTIAQFASAALCAFAFAFAPLSQSLLHSKPHSAAVILRAAAPLSVFQVAGHVFGSLATAKLSVSTVQTVKALSPLFTVAADRFLFCANYSSLTYLSLFPLTAGVVAACSQDLSAHPLGLVCALLSALVFVAQNLLGKKVLSPDSPAKIDHLSLIFYSSAIAFCITLPVWLYCDVLPFLLRVSPVSIAVSPLYLGAAFFFNGLCHFAQNVLAFALLSITSPVSYSIASLIKRIFIIVFSILWFRQPTRPVQALGILSTFFGLYLYDRAKLVSKSRDALLPVSEKSQPHPSRSSDN</sequence>
<evidence type="ECO:0000256" key="5">
    <source>
        <dbReference type="SAM" id="Phobius"/>
    </source>
</evidence>
<dbReference type="InterPro" id="IPR004853">
    <property type="entry name" value="Sugar_P_trans_dom"/>
</dbReference>
<evidence type="ECO:0000256" key="2">
    <source>
        <dbReference type="ARBA" id="ARBA00022692"/>
    </source>
</evidence>
<feature type="transmembrane region" description="Helical" evidence="5">
    <location>
        <begin position="154"/>
        <end position="173"/>
    </location>
</feature>
<feature type="domain" description="Sugar phosphate transporter" evidence="7">
    <location>
        <begin position="14"/>
        <end position="306"/>
    </location>
</feature>
<dbReference type="OrthoDB" id="1588579at2759"/>
<keyword evidence="3 5" id="KW-1133">Transmembrane helix</keyword>
<feature type="transmembrane region" description="Helical" evidence="5">
    <location>
        <begin position="263"/>
        <end position="284"/>
    </location>
</feature>
<dbReference type="GO" id="GO:0016020">
    <property type="term" value="C:membrane"/>
    <property type="evidence" value="ECO:0007669"/>
    <property type="project" value="UniProtKB-SubCell"/>
</dbReference>
<protein>
    <submittedName>
        <fullName evidence="8">Putative transporter</fullName>
    </submittedName>
</protein>
<dbReference type="AlphaFoldDB" id="A0A1U7LQQ8"/>
<dbReference type="GO" id="GO:1990536">
    <property type="term" value="P:phosphoenolpyruvate transmembrane import into Golgi lumen"/>
    <property type="evidence" value="ECO:0007669"/>
    <property type="project" value="EnsemblFungi"/>
</dbReference>
<keyword evidence="4 5" id="KW-0472">Membrane</keyword>
<evidence type="ECO:0000313" key="9">
    <source>
        <dbReference type="Proteomes" id="UP000186594"/>
    </source>
</evidence>